<dbReference type="AlphaFoldDB" id="A0A1F7I3K1"/>
<reference evidence="2 3" key="1">
    <citation type="journal article" date="2016" name="Nat. Commun.">
        <title>Thousands of microbial genomes shed light on interconnected biogeochemical processes in an aquifer system.</title>
        <authorList>
            <person name="Anantharaman K."/>
            <person name="Brown C.T."/>
            <person name="Hug L.A."/>
            <person name="Sharon I."/>
            <person name="Castelle C.J."/>
            <person name="Probst A.J."/>
            <person name="Thomas B.C."/>
            <person name="Singh A."/>
            <person name="Wilkins M.J."/>
            <person name="Karaoz U."/>
            <person name="Brodie E.L."/>
            <person name="Williams K.H."/>
            <person name="Hubbard S.S."/>
            <person name="Banfield J.F."/>
        </authorList>
    </citation>
    <scope>NUCLEOTIDE SEQUENCE [LARGE SCALE GENOMIC DNA]</scope>
</reference>
<gene>
    <name evidence="2" type="ORF">A3F03_01160</name>
</gene>
<evidence type="ECO:0000313" key="3">
    <source>
        <dbReference type="Proteomes" id="UP000176803"/>
    </source>
</evidence>
<comment type="caution">
    <text evidence="2">The sequence shown here is derived from an EMBL/GenBank/DDBJ whole genome shotgun (WGS) entry which is preliminary data.</text>
</comment>
<feature type="transmembrane region" description="Helical" evidence="1">
    <location>
        <begin position="30"/>
        <end position="47"/>
    </location>
</feature>
<feature type="transmembrane region" description="Helical" evidence="1">
    <location>
        <begin position="7"/>
        <end position="24"/>
    </location>
</feature>
<dbReference type="InterPro" id="IPR007165">
    <property type="entry name" value="Phage_holin_4_2"/>
</dbReference>
<organism evidence="2 3">
    <name type="scientific">Candidatus Roizmanbacteria bacterium RIFCSPHIGHO2_12_FULL_41_11</name>
    <dbReference type="NCBI Taxonomy" id="1802052"/>
    <lineage>
        <taxon>Bacteria</taxon>
        <taxon>Candidatus Roizmaniibacteriota</taxon>
    </lineage>
</organism>
<keyword evidence="1" id="KW-0472">Membrane</keyword>
<dbReference type="PANTHER" id="PTHR37309">
    <property type="entry name" value="SLR0284 PROTEIN"/>
    <property type="match status" value="1"/>
</dbReference>
<feature type="transmembrane region" description="Helical" evidence="1">
    <location>
        <begin position="90"/>
        <end position="107"/>
    </location>
</feature>
<evidence type="ECO:0000313" key="2">
    <source>
        <dbReference type="EMBL" id="OGK37916.1"/>
    </source>
</evidence>
<evidence type="ECO:0008006" key="4">
    <source>
        <dbReference type="Google" id="ProtNLM"/>
    </source>
</evidence>
<name>A0A1F7I3K1_9BACT</name>
<sequence length="111" mass="12098">MGILIKLIVNTLAVVITAYLLNNSVRINNFTTAAVVAVMLSFINTFIKPILNLLALPFNIITLGLFSLVVNGFLILLISRFVPGFKVDGLLWAIIFGLVLSLVNAILQKLT</sequence>
<accession>A0A1F7I3K1</accession>
<proteinExistence type="predicted"/>
<feature type="transmembrane region" description="Helical" evidence="1">
    <location>
        <begin position="54"/>
        <end position="78"/>
    </location>
</feature>
<keyword evidence="1" id="KW-0812">Transmembrane</keyword>
<keyword evidence="1" id="KW-1133">Transmembrane helix</keyword>
<evidence type="ECO:0000256" key="1">
    <source>
        <dbReference type="SAM" id="Phobius"/>
    </source>
</evidence>
<dbReference type="PANTHER" id="PTHR37309:SF1">
    <property type="entry name" value="SLR0284 PROTEIN"/>
    <property type="match status" value="1"/>
</dbReference>
<dbReference type="EMBL" id="MGAC01000027">
    <property type="protein sequence ID" value="OGK37916.1"/>
    <property type="molecule type" value="Genomic_DNA"/>
</dbReference>
<dbReference type="Proteomes" id="UP000176803">
    <property type="component" value="Unassembled WGS sequence"/>
</dbReference>
<protein>
    <recommendedName>
        <fullName evidence="4">Phage holin family protein</fullName>
    </recommendedName>
</protein>
<dbReference type="Pfam" id="PF04020">
    <property type="entry name" value="Phage_holin_4_2"/>
    <property type="match status" value="1"/>
</dbReference>